<feature type="domain" description="Thioredoxin" evidence="4">
    <location>
        <begin position="56"/>
        <end position="221"/>
    </location>
</feature>
<dbReference type="Proteomes" id="UP001589733">
    <property type="component" value="Unassembled WGS sequence"/>
</dbReference>
<protein>
    <submittedName>
        <fullName evidence="5">SCO family protein</fullName>
    </submittedName>
</protein>
<dbReference type="Pfam" id="PF02630">
    <property type="entry name" value="SCO1-SenC"/>
    <property type="match status" value="1"/>
</dbReference>
<keyword evidence="3" id="KW-0812">Transmembrane</keyword>
<dbReference type="InterPro" id="IPR013766">
    <property type="entry name" value="Thioredoxin_domain"/>
</dbReference>
<reference evidence="5 6" key="1">
    <citation type="submission" date="2024-09" db="EMBL/GenBank/DDBJ databases">
        <authorList>
            <person name="Sun Q."/>
            <person name="Mori K."/>
        </authorList>
    </citation>
    <scope>NUCLEOTIDE SEQUENCE [LARGE SCALE GENOMIC DNA]</scope>
    <source>
        <strain evidence="5 6">JCM 13503</strain>
    </source>
</reference>
<comment type="similarity">
    <text evidence="1">Belongs to the SCO1/2 family.</text>
</comment>
<evidence type="ECO:0000256" key="3">
    <source>
        <dbReference type="SAM" id="Phobius"/>
    </source>
</evidence>
<dbReference type="InterPro" id="IPR003782">
    <property type="entry name" value="SCO1/SenC"/>
</dbReference>
<feature type="transmembrane region" description="Helical" evidence="3">
    <location>
        <begin position="20"/>
        <end position="43"/>
    </location>
</feature>
<proteinExistence type="inferred from homology"/>
<dbReference type="PANTHER" id="PTHR12151:SF25">
    <property type="entry name" value="LINALOOL DEHYDRATASE_ISOMERASE DOMAIN-CONTAINING PROTEIN"/>
    <property type="match status" value="1"/>
</dbReference>
<accession>A0ABV6B2Y0</accession>
<dbReference type="RefSeq" id="WP_380010361.1">
    <property type="nucleotide sequence ID" value="NZ_JBHLYR010000038.1"/>
</dbReference>
<evidence type="ECO:0000256" key="1">
    <source>
        <dbReference type="ARBA" id="ARBA00010996"/>
    </source>
</evidence>
<keyword evidence="3" id="KW-1133">Transmembrane helix</keyword>
<gene>
    <name evidence="5" type="ORF">ACFFLM_12540</name>
</gene>
<keyword evidence="2" id="KW-0186">Copper</keyword>
<dbReference type="SUPFAM" id="SSF52833">
    <property type="entry name" value="Thioredoxin-like"/>
    <property type="match status" value="1"/>
</dbReference>
<dbReference type="PANTHER" id="PTHR12151">
    <property type="entry name" value="ELECTRON TRANSPORT PROTIN SCO1/SENC FAMILY MEMBER"/>
    <property type="match status" value="1"/>
</dbReference>
<dbReference type="PROSITE" id="PS51352">
    <property type="entry name" value="THIOREDOXIN_2"/>
    <property type="match status" value="1"/>
</dbReference>
<evidence type="ECO:0000256" key="2">
    <source>
        <dbReference type="ARBA" id="ARBA00023008"/>
    </source>
</evidence>
<keyword evidence="3" id="KW-0472">Membrane</keyword>
<dbReference type="CDD" id="cd02968">
    <property type="entry name" value="SCO"/>
    <property type="match status" value="1"/>
</dbReference>
<keyword evidence="6" id="KW-1185">Reference proteome</keyword>
<dbReference type="Gene3D" id="3.40.30.10">
    <property type="entry name" value="Glutaredoxin"/>
    <property type="match status" value="1"/>
</dbReference>
<comment type="caution">
    <text evidence="5">The sequence shown here is derived from an EMBL/GenBank/DDBJ whole genome shotgun (WGS) entry which is preliminary data.</text>
</comment>
<evidence type="ECO:0000313" key="6">
    <source>
        <dbReference type="Proteomes" id="UP001589733"/>
    </source>
</evidence>
<evidence type="ECO:0000259" key="4">
    <source>
        <dbReference type="PROSITE" id="PS51352"/>
    </source>
</evidence>
<sequence length="239" mass="26117">MTDHPANPAVSVPETPSGRPWYVSAILAVCAITLVLGGAWVFARIRSPFPFYGTAYDTPVQAADFKGTDQDGRPFAFSPATDQKVTALFFGFTHCPNICPLSLAYLDKVRLSLTPAEQAQFRVLLVSVDPARDTPERLREYVTFFGKAQGVQIAEPALSRVARAYGASYQKADIKSASEYQINHTTATYLIDASGRLRVIWDYTQLPQVERVAADVRYVLGVAAQAEKAEPLAQMGAQP</sequence>
<evidence type="ECO:0000313" key="5">
    <source>
        <dbReference type="EMBL" id="MFB9992796.1"/>
    </source>
</evidence>
<dbReference type="InterPro" id="IPR036249">
    <property type="entry name" value="Thioredoxin-like_sf"/>
</dbReference>
<name>A0ABV6B2Y0_9DEIO</name>
<organism evidence="5 6">
    <name type="scientific">Deinococcus oregonensis</name>
    <dbReference type="NCBI Taxonomy" id="1805970"/>
    <lineage>
        <taxon>Bacteria</taxon>
        <taxon>Thermotogati</taxon>
        <taxon>Deinococcota</taxon>
        <taxon>Deinococci</taxon>
        <taxon>Deinococcales</taxon>
        <taxon>Deinococcaceae</taxon>
        <taxon>Deinococcus</taxon>
    </lineage>
</organism>
<dbReference type="EMBL" id="JBHLYR010000038">
    <property type="protein sequence ID" value="MFB9992796.1"/>
    <property type="molecule type" value="Genomic_DNA"/>
</dbReference>